<sequence length="528" mass="57946">MKKNSLVVVPASCCLIWLNLSVPVFSSDTPAGGDSGEFTLPEVVKIALQNSPNISLQQLGVEKAKAGTRIASGAFNVNGRIAINSSHSTTKILDVESLHPTDRALLPPSATDIEIQSTNSSLSTGLVKSFRTGVATDLSVTTLQADPDMLSRLGLTTNKTSVKFTVTVPLLKGSGRVSAAAAELAAGLNYEATLADFQYKISATVLDTVTNFWNYVSTRWYLERVQESKQRVQNWIERASASGHNLHGYLEDKKGKLIDTQQALDEAKIALATVIGIPAQQLDSLGKPVADFPLEWKEAVNRFDHQKLQDIWLREAEDKRLDLKATRLRQKIAKVNLDKARKDVLPQLNLSLGTGYNGFSQYNDFDRFTESYYKNVNGMDYSAGLTLSYPFGNDIAGGTLELNQADYQQKALDTDEKIRSIRLDMQNDLSNVYGRMQKAVQVRETILAYRQALEDLLSDSAVLQDETKLLTIMELENKYLEARGDGARALADLASAITKARFNTGTLIVTNETSGEADLANLSTLPGW</sequence>
<feature type="chain" id="PRO_5001853305" description="Outer membrane efflux protein" evidence="8">
    <location>
        <begin position="27"/>
        <end position="528"/>
    </location>
</feature>
<evidence type="ECO:0008006" key="11">
    <source>
        <dbReference type="Google" id="ProtNLM"/>
    </source>
</evidence>
<comment type="subcellular location">
    <subcellularLocation>
        <location evidence="1">Cell outer membrane</location>
    </subcellularLocation>
</comment>
<keyword evidence="6" id="KW-0472">Membrane</keyword>
<proteinExistence type="inferred from homology"/>
<accession>A0A090BVL7</accession>
<dbReference type="GO" id="GO:1990281">
    <property type="term" value="C:efflux pump complex"/>
    <property type="evidence" value="ECO:0007669"/>
    <property type="project" value="TreeGrafter"/>
</dbReference>
<feature type="signal peptide" evidence="8">
    <location>
        <begin position="1"/>
        <end position="26"/>
    </location>
</feature>
<dbReference type="Gene3D" id="1.20.1600.10">
    <property type="entry name" value="Outer membrane efflux proteins (OEP)"/>
    <property type="match status" value="1"/>
</dbReference>
<keyword evidence="7" id="KW-0998">Cell outer membrane</keyword>
<keyword evidence="8" id="KW-0732">Signal</keyword>
<evidence type="ECO:0000313" key="10">
    <source>
        <dbReference type="Proteomes" id="UP000031623"/>
    </source>
</evidence>
<gene>
    <name evidence="9" type="ORF">THII_2779</name>
</gene>
<reference evidence="9 10" key="1">
    <citation type="journal article" date="2014" name="ISME J.">
        <title>Ecophysiology of Thioploca ingrica as revealed by the complete genome sequence supplemented with proteomic evidence.</title>
        <authorList>
            <person name="Kojima H."/>
            <person name="Ogura Y."/>
            <person name="Yamamoto N."/>
            <person name="Togashi T."/>
            <person name="Mori H."/>
            <person name="Watanabe T."/>
            <person name="Nemoto F."/>
            <person name="Kurokawa K."/>
            <person name="Hayashi T."/>
            <person name="Fukui M."/>
        </authorList>
    </citation>
    <scope>NUCLEOTIDE SEQUENCE [LARGE SCALE GENOMIC DNA]</scope>
</reference>
<dbReference type="PANTHER" id="PTHR30026">
    <property type="entry name" value="OUTER MEMBRANE PROTEIN TOLC"/>
    <property type="match status" value="1"/>
</dbReference>
<keyword evidence="5" id="KW-0812">Transmembrane</keyword>
<evidence type="ECO:0000256" key="6">
    <source>
        <dbReference type="ARBA" id="ARBA00023136"/>
    </source>
</evidence>
<dbReference type="GO" id="GO:0009279">
    <property type="term" value="C:cell outer membrane"/>
    <property type="evidence" value="ECO:0007669"/>
    <property type="project" value="UniProtKB-SubCell"/>
</dbReference>
<evidence type="ECO:0000256" key="1">
    <source>
        <dbReference type="ARBA" id="ARBA00004442"/>
    </source>
</evidence>
<dbReference type="AlphaFoldDB" id="A0A090BVL7"/>
<name>A0A090BVL7_9GAMM</name>
<evidence type="ECO:0000313" key="9">
    <source>
        <dbReference type="EMBL" id="BAP57076.1"/>
    </source>
</evidence>
<evidence type="ECO:0000256" key="2">
    <source>
        <dbReference type="ARBA" id="ARBA00007613"/>
    </source>
</evidence>
<dbReference type="InterPro" id="IPR051906">
    <property type="entry name" value="TolC-like"/>
</dbReference>
<dbReference type="HOGENOM" id="CLU_515728_0_0_6"/>
<organism evidence="9 10">
    <name type="scientific">Thioploca ingrica</name>
    <dbReference type="NCBI Taxonomy" id="40754"/>
    <lineage>
        <taxon>Bacteria</taxon>
        <taxon>Pseudomonadati</taxon>
        <taxon>Pseudomonadota</taxon>
        <taxon>Gammaproteobacteria</taxon>
        <taxon>Thiotrichales</taxon>
        <taxon>Thiotrichaceae</taxon>
        <taxon>Thioploca</taxon>
    </lineage>
</organism>
<keyword evidence="10" id="KW-1185">Reference proteome</keyword>
<evidence type="ECO:0000256" key="3">
    <source>
        <dbReference type="ARBA" id="ARBA00022448"/>
    </source>
</evidence>
<dbReference type="GO" id="GO:0015562">
    <property type="term" value="F:efflux transmembrane transporter activity"/>
    <property type="evidence" value="ECO:0007669"/>
    <property type="project" value="InterPro"/>
</dbReference>
<dbReference type="Pfam" id="PF02321">
    <property type="entry name" value="OEP"/>
    <property type="match status" value="1"/>
</dbReference>
<dbReference type="PANTHER" id="PTHR30026:SF20">
    <property type="entry name" value="OUTER MEMBRANE PROTEIN TOLC"/>
    <property type="match status" value="1"/>
</dbReference>
<dbReference type="SUPFAM" id="SSF56954">
    <property type="entry name" value="Outer membrane efflux proteins (OEP)"/>
    <property type="match status" value="1"/>
</dbReference>
<dbReference type="STRING" id="40754.THII_2779"/>
<dbReference type="EMBL" id="AP014633">
    <property type="protein sequence ID" value="BAP57076.1"/>
    <property type="molecule type" value="Genomic_DNA"/>
</dbReference>
<evidence type="ECO:0000256" key="5">
    <source>
        <dbReference type="ARBA" id="ARBA00022692"/>
    </source>
</evidence>
<dbReference type="GO" id="GO:0015288">
    <property type="term" value="F:porin activity"/>
    <property type="evidence" value="ECO:0007669"/>
    <property type="project" value="TreeGrafter"/>
</dbReference>
<evidence type="ECO:0000256" key="8">
    <source>
        <dbReference type="SAM" id="SignalP"/>
    </source>
</evidence>
<dbReference type="KEGG" id="tig:THII_2779"/>
<protein>
    <recommendedName>
        <fullName evidence="11">Outer membrane efflux protein</fullName>
    </recommendedName>
</protein>
<keyword evidence="3" id="KW-0813">Transport</keyword>
<keyword evidence="4" id="KW-1134">Transmembrane beta strand</keyword>
<dbReference type="Proteomes" id="UP000031623">
    <property type="component" value="Chromosome"/>
</dbReference>
<comment type="similarity">
    <text evidence="2">Belongs to the outer membrane factor (OMF) (TC 1.B.17) family.</text>
</comment>
<evidence type="ECO:0000256" key="7">
    <source>
        <dbReference type="ARBA" id="ARBA00023237"/>
    </source>
</evidence>
<dbReference type="InterPro" id="IPR003423">
    <property type="entry name" value="OMP_efflux"/>
</dbReference>
<evidence type="ECO:0000256" key="4">
    <source>
        <dbReference type="ARBA" id="ARBA00022452"/>
    </source>
</evidence>